<evidence type="ECO:0000313" key="2">
    <source>
        <dbReference type="EMBL" id="RVU70675.1"/>
    </source>
</evidence>
<dbReference type="AlphaFoldDB" id="A0A437SUS0"/>
<evidence type="ECO:0000256" key="1">
    <source>
        <dbReference type="SAM" id="MobiDB-lite"/>
    </source>
</evidence>
<dbReference type="Proteomes" id="UP000288291">
    <property type="component" value="Unassembled WGS sequence"/>
</dbReference>
<keyword evidence="3" id="KW-1185">Reference proteome</keyword>
<comment type="caution">
    <text evidence="2">The sequence shown here is derived from an EMBL/GenBank/DDBJ whole genome shotgun (WGS) entry which is preliminary data.</text>
</comment>
<dbReference type="EMBL" id="RXIA01000014">
    <property type="protein sequence ID" value="RVU70675.1"/>
    <property type="molecule type" value="Genomic_DNA"/>
</dbReference>
<evidence type="ECO:0000313" key="3">
    <source>
        <dbReference type="Proteomes" id="UP000288291"/>
    </source>
</evidence>
<proteinExistence type="predicted"/>
<organism evidence="2 3">
    <name type="scientific">Lactobacillus xujianguonis</name>
    <dbReference type="NCBI Taxonomy" id="2495899"/>
    <lineage>
        <taxon>Bacteria</taxon>
        <taxon>Bacillati</taxon>
        <taxon>Bacillota</taxon>
        <taxon>Bacilli</taxon>
        <taxon>Lactobacillales</taxon>
        <taxon>Lactobacillaceae</taxon>
        <taxon>Lactobacillus</taxon>
    </lineage>
</organism>
<sequence>MNEALFETIDSLKEVTIFAGKTKHHAFLQLGKRLIAGAELIKKSVSLTEKKSLIEVKHEERRRNHYRKRQANRPATSDNKKRADSA</sequence>
<gene>
    <name evidence="2" type="ORF">EJK17_06010</name>
</gene>
<protein>
    <submittedName>
        <fullName evidence="2">Uncharacterized protein</fullName>
    </submittedName>
</protein>
<dbReference type="RefSeq" id="WP_127796282.1">
    <property type="nucleotide sequence ID" value="NZ_ML136882.1"/>
</dbReference>
<reference evidence="2 3" key="1">
    <citation type="submission" date="2018-12" db="EMBL/GenBank/DDBJ databases">
        <authorList>
            <person name="Meng J."/>
        </authorList>
    </citation>
    <scope>NUCLEOTIDE SEQUENCE [LARGE SCALE GENOMIC DNA]</scope>
    <source>
        <strain evidence="2 3">HT111-2</strain>
    </source>
</reference>
<accession>A0A437SUS0</accession>
<name>A0A437SUS0_9LACO</name>
<feature type="region of interest" description="Disordered" evidence="1">
    <location>
        <begin position="56"/>
        <end position="86"/>
    </location>
</feature>